<dbReference type="Gene3D" id="3.40.50.1820">
    <property type="entry name" value="alpha/beta hydrolase"/>
    <property type="match status" value="1"/>
</dbReference>
<accession>A0ABX1B2X9</accession>
<protein>
    <recommendedName>
        <fullName evidence="5">Phthalyl amidase</fullName>
    </recommendedName>
</protein>
<evidence type="ECO:0000256" key="1">
    <source>
        <dbReference type="SAM" id="MobiDB-lite"/>
    </source>
</evidence>
<dbReference type="RefSeq" id="WP_168010358.1">
    <property type="nucleotide sequence ID" value="NZ_JAATEP010000009.1"/>
</dbReference>
<gene>
    <name evidence="3" type="ORF">HCN51_15805</name>
</gene>
<proteinExistence type="predicted"/>
<evidence type="ECO:0000256" key="2">
    <source>
        <dbReference type="SAM" id="SignalP"/>
    </source>
</evidence>
<name>A0ABX1B2X9_9ACTN</name>
<dbReference type="EMBL" id="JAATEP010000009">
    <property type="protein sequence ID" value="NJP90905.1"/>
    <property type="molecule type" value="Genomic_DNA"/>
</dbReference>
<dbReference type="InterPro" id="IPR029058">
    <property type="entry name" value="AB_hydrolase_fold"/>
</dbReference>
<dbReference type="SUPFAM" id="SSF53474">
    <property type="entry name" value="alpha/beta-Hydrolases"/>
    <property type="match status" value="1"/>
</dbReference>
<reference evidence="3 4" key="1">
    <citation type="submission" date="2020-03" db="EMBL/GenBank/DDBJ databases">
        <title>WGS of actinomycetes isolated from Thailand.</title>
        <authorList>
            <person name="Thawai C."/>
        </authorList>
    </citation>
    <scope>NUCLEOTIDE SEQUENCE [LARGE SCALE GENOMIC DNA]</scope>
    <source>
        <strain evidence="3 4">FMUSA5-5</strain>
    </source>
</reference>
<feature type="chain" id="PRO_5047544072" description="Phthalyl amidase" evidence="2">
    <location>
        <begin position="32"/>
        <end position="436"/>
    </location>
</feature>
<keyword evidence="2" id="KW-0732">Signal</keyword>
<dbReference type="Proteomes" id="UP000696294">
    <property type="component" value="Unassembled WGS sequence"/>
</dbReference>
<sequence>MLRHLPRLRRTTAVMATACALALSATTPATADDTDPDQPLPGYTVDNPPLPPLTVGGRPTRVLQGMHQHAAYTIEIPPNWNGQLAMWAHGLRGGTVLTVETPPSGLREAWINQGYAWAASSYTKNGYDAGDGVTSTRALARHAARLLPHRPGRTYLSGGSMGGHVLGRSLEEYPGSYAAGLSLCGQLSDNRLFDFFLDVNLAAQALSGVDAYPAPANYASTALPQIQSKLGLTTQDPANEAGRQFRQVITHLSGGTRPGADAAASLYANFLLALAPTGPSVAQNVTTRYTPTTPIDINPIVERVAPASVEERTSLALNAVPRILGKPGVPVLSLNDIGDLVVPLSTGQIYARAVARHGQSDLLVQRAIRATGHCDFTPAEVTTAWNDLRRWVEAPGHRRPAGDDLLNARIVASPTFGCRFTDPAVTRAFYEACPAG</sequence>
<comment type="caution">
    <text evidence="3">The sequence shown here is derived from an EMBL/GenBank/DDBJ whole genome shotgun (WGS) entry which is preliminary data.</text>
</comment>
<evidence type="ECO:0008006" key="5">
    <source>
        <dbReference type="Google" id="ProtNLM"/>
    </source>
</evidence>
<organism evidence="3 4">
    <name type="scientific">Nonomuraea composti</name>
    <dbReference type="NCBI Taxonomy" id="2720023"/>
    <lineage>
        <taxon>Bacteria</taxon>
        <taxon>Bacillati</taxon>
        <taxon>Actinomycetota</taxon>
        <taxon>Actinomycetes</taxon>
        <taxon>Streptosporangiales</taxon>
        <taxon>Streptosporangiaceae</taxon>
        <taxon>Nonomuraea</taxon>
    </lineage>
</organism>
<feature type="region of interest" description="Disordered" evidence="1">
    <location>
        <begin position="28"/>
        <end position="56"/>
    </location>
</feature>
<evidence type="ECO:0000313" key="3">
    <source>
        <dbReference type="EMBL" id="NJP90905.1"/>
    </source>
</evidence>
<feature type="signal peptide" evidence="2">
    <location>
        <begin position="1"/>
        <end position="31"/>
    </location>
</feature>
<evidence type="ECO:0000313" key="4">
    <source>
        <dbReference type="Proteomes" id="UP000696294"/>
    </source>
</evidence>
<keyword evidence="4" id="KW-1185">Reference proteome</keyword>